<dbReference type="OrthoDB" id="10052321at2759"/>
<dbReference type="Pfam" id="PF10245">
    <property type="entry name" value="MRP-S22"/>
    <property type="match status" value="1"/>
</dbReference>
<keyword evidence="3" id="KW-1185">Reference proteome</keyword>
<dbReference type="EMBL" id="VIIS01000208">
    <property type="protein sequence ID" value="KAF0311876.1"/>
    <property type="molecule type" value="Genomic_DNA"/>
</dbReference>
<dbReference type="GO" id="GO:0005763">
    <property type="term" value="C:mitochondrial small ribosomal subunit"/>
    <property type="evidence" value="ECO:0007669"/>
    <property type="project" value="TreeGrafter"/>
</dbReference>
<keyword evidence="2" id="KW-0687">Ribonucleoprotein</keyword>
<proteinExistence type="predicted"/>
<keyword evidence="2" id="KW-0689">Ribosomal protein</keyword>
<evidence type="ECO:0000313" key="2">
    <source>
        <dbReference type="EMBL" id="KAF0311876.1"/>
    </source>
</evidence>
<evidence type="ECO:0000313" key="3">
    <source>
        <dbReference type="Proteomes" id="UP000440578"/>
    </source>
</evidence>
<comment type="caution">
    <text evidence="2">The sequence shown here is derived from an EMBL/GenBank/DDBJ whole genome shotgun (WGS) entry which is preliminary data.</text>
</comment>
<feature type="compositionally biased region" description="Low complexity" evidence="1">
    <location>
        <begin position="288"/>
        <end position="311"/>
    </location>
</feature>
<dbReference type="InterPro" id="IPR019374">
    <property type="entry name" value="Ribosomal_mS22"/>
</dbReference>
<dbReference type="AlphaFoldDB" id="A0A6A4WWJ5"/>
<reference evidence="2 3" key="1">
    <citation type="submission" date="2019-07" db="EMBL/GenBank/DDBJ databases">
        <title>Draft genome assembly of a fouling barnacle, Amphibalanus amphitrite (Darwin, 1854): The first reference genome for Thecostraca.</title>
        <authorList>
            <person name="Kim W."/>
        </authorList>
    </citation>
    <scope>NUCLEOTIDE SEQUENCE [LARGE SCALE GENOMIC DNA]</scope>
    <source>
        <strain evidence="2">SNU_AA5</strain>
        <tissue evidence="2">Soma without cirri and trophi</tissue>
    </source>
</reference>
<feature type="region of interest" description="Disordered" evidence="1">
    <location>
        <begin position="278"/>
        <end position="317"/>
    </location>
</feature>
<dbReference type="PANTHER" id="PTHR13071:SF4">
    <property type="entry name" value="SMALL RIBOSOMAL SUBUNIT PROTEIN MS22"/>
    <property type="match status" value="1"/>
</dbReference>
<protein>
    <submittedName>
        <fullName evidence="2">28S ribosomal protein S22, mitochondrial</fullName>
    </submittedName>
</protein>
<evidence type="ECO:0000256" key="1">
    <source>
        <dbReference type="SAM" id="MobiDB-lite"/>
    </source>
</evidence>
<organism evidence="2 3">
    <name type="scientific">Amphibalanus amphitrite</name>
    <name type="common">Striped barnacle</name>
    <name type="synonym">Balanus amphitrite</name>
    <dbReference type="NCBI Taxonomy" id="1232801"/>
    <lineage>
        <taxon>Eukaryota</taxon>
        <taxon>Metazoa</taxon>
        <taxon>Ecdysozoa</taxon>
        <taxon>Arthropoda</taxon>
        <taxon>Crustacea</taxon>
        <taxon>Multicrustacea</taxon>
        <taxon>Cirripedia</taxon>
        <taxon>Thoracica</taxon>
        <taxon>Thoracicalcarea</taxon>
        <taxon>Balanomorpha</taxon>
        <taxon>Balanoidea</taxon>
        <taxon>Balanidae</taxon>
        <taxon>Amphibalaninae</taxon>
        <taxon>Amphibalanus</taxon>
    </lineage>
</organism>
<dbReference type="Proteomes" id="UP000440578">
    <property type="component" value="Unassembled WGS sequence"/>
</dbReference>
<dbReference type="GO" id="GO:0003735">
    <property type="term" value="F:structural constituent of ribosome"/>
    <property type="evidence" value="ECO:0007669"/>
    <property type="project" value="TreeGrafter"/>
</dbReference>
<name>A0A6A4WWJ5_AMPAM</name>
<sequence length="366" mass="42722">MAFRRLLSFNHVGNNFCRKYCQGVASRDPSLYFFSSRVQELLFQLNDRQHDLVFKPRKLGQKLEAPQYVFMTDEDLDKERRRIEQRLREKLQVPPVLGPRKPIERVLAKDPRLEGLHDSKLLCIDISPDLSDRKRMITAREPDGTLRTANWHERGRINQIFLPVDGRTVTMPKMFEEPHLTECLDREEYVSVLDRACVQFEPDDPDYIRVTSATYDHVDAARLYERLQSTRHFGALAFYLAWHRRIDNLLLYFIQLEKLDQAVKLIHLYRLLRSAEPISDQTPPTRQESSQSDGFSSSSESGSESESSSSDSDSDSEGVQLDIIRDYIENASVKRPVLELALQNFQHLSAERRRVEREQRRADGRQ</sequence>
<dbReference type="PANTHER" id="PTHR13071">
    <property type="entry name" value="MITOCHONDRIAL 28S RIBOSOMAL PROTEIN S22"/>
    <property type="match status" value="1"/>
</dbReference>
<accession>A0A6A4WWJ5</accession>
<gene>
    <name evidence="2" type="primary">MRPS22_1</name>
    <name evidence="2" type="ORF">FJT64_017334</name>
</gene>